<keyword evidence="2" id="KW-1185">Reference proteome</keyword>
<dbReference type="EMBL" id="CM023482">
    <property type="protein sequence ID" value="KAH6937510.1"/>
    <property type="molecule type" value="Genomic_DNA"/>
</dbReference>
<evidence type="ECO:0000313" key="2">
    <source>
        <dbReference type="Proteomes" id="UP000821845"/>
    </source>
</evidence>
<name>A0ACB7SS51_HYAAI</name>
<comment type="caution">
    <text evidence="1">The sequence shown here is derived from an EMBL/GenBank/DDBJ whole genome shotgun (WGS) entry which is preliminary data.</text>
</comment>
<organism evidence="1 2">
    <name type="scientific">Hyalomma asiaticum</name>
    <name type="common">Tick</name>
    <dbReference type="NCBI Taxonomy" id="266040"/>
    <lineage>
        <taxon>Eukaryota</taxon>
        <taxon>Metazoa</taxon>
        <taxon>Ecdysozoa</taxon>
        <taxon>Arthropoda</taxon>
        <taxon>Chelicerata</taxon>
        <taxon>Arachnida</taxon>
        <taxon>Acari</taxon>
        <taxon>Parasitiformes</taxon>
        <taxon>Ixodida</taxon>
        <taxon>Ixodoidea</taxon>
        <taxon>Ixodidae</taxon>
        <taxon>Hyalomminae</taxon>
        <taxon>Hyalomma</taxon>
    </lineage>
</organism>
<reference evidence="1" key="1">
    <citation type="submission" date="2020-05" db="EMBL/GenBank/DDBJ databases">
        <title>Large-scale comparative analyses of tick genomes elucidate their genetic diversity and vector capacities.</title>
        <authorList>
            <person name="Jia N."/>
            <person name="Wang J."/>
            <person name="Shi W."/>
            <person name="Du L."/>
            <person name="Sun Y."/>
            <person name="Zhan W."/>
            <person name="Jiang J."/>
            <person name="Wang Q."/>
            <person name="Zhang B."/>
            <person name="Ji P."/>
            <person name="Sakyi L.B."/>
            <person name="Cui X."/>
            <person name="Yuan T."/>
            <person name="Jiang B."/>
            <person name="Yang W."/>
            <person name="Lam T.T.-Y."/>
            <person name="Chang Q."/>
            <person name="Ding S."/>
            <person name="Wang X."/>
            <person name="Zhu J."/>
            <person name="Ruan X."/>
            <person name="Zhao L."/>
            <person name="Wei J."/>
            <person name="Que T."/>
            <person name="Du C."/>
            <person name="Cheng J."/>
            <person name="Dai P."/>
            <person name="Han X."/>
            <person name="Huang E."/>
            <person name="Gao Y."/>
            <person name="Liu J."/>
            <person name="Shao H."/>
            <person name="Ye R."/>
            <person name="Li L."/>
            <person name="Wei W."/>
            <person name="Wang X."/>
            <person name="Wang C."/>
            <person name="Yang T."/>
            <person name="Huo Q."/>
            <person name="Li W."/>
            <person name="Guo W."/>
            <person name="Chen H."/>
            <person name="Zhou L."/>
            <person name="Ni X."/>
            <person name="Tian J."/>
            <person name="Zhou Y."/>
            <person name="Sheng Y."/>
            <person name="Liu T."/>
            <person name="Pan Y."/>
            <person name="Xia L."/>
            <person name="Li J."/>
            <person name="Zhao F."/>
            <person name="Cao W."/>
        </authorList>
    </citation>
    <scope>NUCLEOTIDE SEQUENCE</scope>
    <source>
        <strain evidence="1">Hyas-2018</strain>
    </source>
</reference>
<gene>
    <name evidence="1" type="ORF">HPB50_000990</name>
</gene>
<sequence length="338" mass="36131">MSELPQGSSVPTLSNVISSAKSKSAFTEIQREPTDDIVGSTESSDCGSDSAESPCSPHSLKTTDVPIASPPASVPEHGNAIVTFREDSGDVTVASVEHEVKDKQQDDEEASLEDSLCCAEEGMLASGSTAPWPTKQLGLDARGRTYWPGRCPRGSVSLPQSNCPYGEPSWWYIERLSPLPQASIVPDFSCLYLYGRTSRGALSPTGNGAKASTACLAAFVFAIVMLCLWMFQVVGEYRVPESAVYPAPMESFADKVKGAGGTYAGEALPHPDGERRAGHTIQRTPPHYDGEGTTEGGDWREKATGKTTVRIIPQQEGSGRRAPRSAVDQFSTVPKDKD</sequence>
<evidence type="ECO:0000313" key="1">
    <source>
        <dbReference type="EMBL" id="KAH6937510.1"/>
    </source>
</evidence>
<accession>A0ACB7SS51</accession>
<dbReference type="Proteomes" id="UP000821845">
    <property type="component" value="Chromosome 2"/>
</dbReference>
<protein>
    <submittedName>
        <fullName evidence="1">Uncharacterized protein</fullName>
    </submittedName>
</protein>
<proteinExistence type="predicted"/>